<dbReference type="RefSeq" id="WP_118970082.1">
    <property type="nucleotide sequence ID" value="NZ_QHCT01000006.1"/>
</dbReference>
<dbReference type="SUPFAM" id="SSF51182">
    <property type="entry name" value="RmlC-like cupins"/>
    <property type="match status" value="1"/>
</dbReference>
<accession>A0A396Z069</accession>
<sequence>MNKYSLTIFITLAFSIANCQKDNSYAAKSSPLRKINLQTFLNSVDSKKFSIELAKGKIDVNVLNVPKLPRQINLVLRQDDCAYYVIRGNLELKLMEKEPLLIEKEEVLFIPAGVVHSISSSTTNSKILMIKSSNKSEIEYLD</sequence>
<organism evidence="1 2">
    <name type="scientific">Leptospira stimsonii</name>
    <dbReference type="NCBI Taxonomy" id="2202203"/>
    <lineage>
        <taxon>Bacteria</taxon>
        <taxon>Pseudomonadati</taxon>
        <taxon>Spirochaetota</taxon>
        <taxon>Spirochaetia</taxon>
        <taxon>Leptospirales</taxon>
        <taxon>Leptospiraceae</taxon>
        <taxon>Leptospira</taxon>
    </lineage>
</organism>
<gene>
    <name evidence="1" type="ORF">DLM75_19045</name>
</gene>
<dbReference type="Proteomes" id="UP000265798">
    <property type="component" value="Unassembled WGS sequence"/>
</dbReference>
<protein>
    <recommendedName>
        <fullName evidence="3">Cupin domain-containing protein</fullName>
    </recommendedName>
</protein>
<dbReference type="InterPro" id="IPR014710">
    <property type="entry name" value="RmlC-like_jellyroll"/>
</dbReference>
<dbReference type="CDD" id="cd02208">
    <property type="entry name" value="cupin_RmlC-like"/>
    <property type="match status" value="1"/>
</dbReference>
<name>A0A396Z069_9LEPT</name>
<evidence type="ECO:0000313" key="1">
    <source>
        <dbReference type="EMBL" id="RHX87068.1"/>
    </source>
</evidence>
<evidence type="ECO:0000313" key="2">
    <source>
        <dbReference type="Proteomes" id="UP000265798"/>
    </source>
</evidence>
<reference evidence="2" key="1">
    <citation type="submission" date="2018-05" db="EMBL/GenBank/DDBJ databases">
        <title>Leptospira yasudae sp. nov. and Leptospira stimsonii sp. nov., two pathogenic species of the genus Leptospira isolated from environmental sources.</title>
        <authorList>
            <person name="Casanovas-Massana A."/>
            <person name="Hamond C."/>
            <person name="Santos L.A."/>
            <person name="Hacker K.P."/>
            <person name="Balassiano I."/>
            <person name="Medeiros M.A."/>
            <person name="Reis M.G."/>
            <person name="Ko A.I."/>
            <person name="Wunder E.A."/>
        </authorList>
    </citation>
    <scope>NUCLEOTIDE SEQUENCE [LARGE SCALE GENOMIC DNA]</scope>
    <source>
        <strain evidence="2">Yale</strain>
    </source>
</reference>
<comment type="caution">
    <text evidence="1">The sequence shown here is derived from an EMBL/GenBank/DDBJ whole genome shotgun (WGS) entry which is preliminary data.</text>
</comment>
<evidence type="ECO:0008006" key="3">
    <source>
        <dbReference type="Google" id="ProtNLM"/>
    </source>
</evidence>
<dbReference type="Gene3D" id="2.60.120.10">
    <property type="entry name" value="Jelly Rolls"/>
    <property type="match status" value="1"/>
</dbReference>
<dbReference type="AlphaFoldDB" id="A0A396Z069"/>
<proteinExistence type="predicted"/>
<dbReference type="EMBL" id="QHCT01000006">
    <property type="protein sequence ID" value="RHX87068.1"/>
    <property type="molecule type" value="Genomic_DNA"/>
</dbReference>
<dbReference type="InterPro" id="IPR011051">
    <property type="entry name" value="RmlC_Cupin_sf"/>
</dbReference>